<dbReference type="Proteomes" id="UP000248584">
    <property type="component" value="Unassembled WGS sequence"/>
</dbReference>
<dbReference type="Pfam" id="PF10067">
    <property type="entry name" value="DUF2306"/>
    <property type="match status" value="1"/>
</dbReference>
<keyword evidence="1" id="KW-0472">Membrane</keyword>
<evidence type="ECO:0000313" key="2">
    <source>
        <dbReference type="EMBL" id="PZX38161.1"/>
    </source>
</evidence>
<sequence>MVLITLQYVPIDFKAAFLSLKEEEIALPYYQWTFFGHVYSSIFVLIIGMFQLSKSFRNQFTYIHRLFGKVYIGLILLIAAPSGFVIGYHANGHLSSQLSFMILAVLWFYFTYKSFIQAKNKNWIKHRNFMWRSYALTLSAISLRLFKWIIVSTIELGPMDTYQIVSWTGWLVNLIIVESYILYLSKD</sequence>
<dbReference type="RefSeq" id="WP_015363908.1">
    <property type="nucleotide sequence ID" value="NZ_QKZR01000005.1"/>
</dbReference>
<gene>
    <name evidence="2" type="ORF">LX97_02742</name>
</gene>
<protein>
    <submittedName>
        <fullName evidence="2">Membrane protein DUF2306</fullName>
    </submittedName>
</protein>
<evidence type="ECO:0000313" key="3">
    <source>
        <dbReference type="Proteomes" id="UP000248584"/>
    </source>
</evidence>
<organism evidence="2 3">
    <name type="scientific">Nonlabens dokdonensis</name>
    <dbReference type="NCBI Taxonomy" id="328515"/>
    <lineage>
        <taxon>Bacteria</taxon>
        <taxon>Pseudomonadati</taxon>
        <taxon>Bacteroidota</taxon>
        <taxon>Flavobacteriia</taxon>
        <taxon>Flavobacteriales</taxon>
        <taxon>Flavobacteriaceae</taxon>
        <taxon>Nonlabens</taxon>
    </lineage>
</organism>
<feature type="transmembrane region" description="Helical" evidence="1">
    <location>
        <begin position="164"/>
        <end position="184"/>
    </location>
</feature>
<reference evidence="2 3" key="1">
    <citation type="submission" date="2018-06" db="EMBL/GenBank/DDBJ databases">
        <title>Genomic Encyclopedia of Archaeal and Bacterial Type Strains, Phase II (KMG-II): from individual species to whole genera.</title>
        <authorList>
            <person name="Goeker M."/>
        </authorList>
    </citation>
    <scope>NUCLEOTIDE SEQUENCE [LARGE SCALE GENOMIC DNA]</scope>
    <source>
        <strain evidence="2 3">DSM 17205</strain>
    </source>
</reference>
<evidence type="ECO:0000256" key="1">
    <source>
        <dbReference type="SAM" id="Phobius"/>
    </source>
</evidence>
<keyword evidence="1" id="KW-0812">Transmembrane</keyword>
<feature type="transmembrane region" description="Helical" evidence="1">
    <location>
        <begin position="70"/>
        <end position="88"/>
    </location>
</feature>
<keyword evidence="1" id="KW-1133">Transmembrane helix</keyword>
<proteinExistence type="predicted"/>
<feature type="transmembrane region" description="Helical" evidence="1">
    <location>
        <begin position="133"/>
        <end position="152"/>
    </location>
</feature>
<dbReference type="EMBL" id="QKZR01000005">
    <property type="protein sequence ID" value="PZX38161.1"/>
    <property type="molecule type" value="Genomic_DNA"/>
</dbReference>
<accession>A0ABX5PVU8</accession>
<feature type="transmembrane region" description="Helical" evidence="1">
    <location>
        <begin position="29"/>
        <end position="50"/>
    </location>
</feature>
<comment type="caution">
    <text evidence="2">The sequence shown here is derived from an EMBL/GenBank/DDBJ whole genome shotgun (WGS) entry which is preliminary data.</text>
</comment>
<keyword evidence="3" id="KW-1185">Reference proteome</keyword>
<dbReference type="InterPro" id="IPR018750">
    <property type="entry name" value="DUF2306_membrane"/>
</dbReference>
<name>A0ABX5PVU8_9FLAO</name>
<feature type="transmembrane region" description="Helical" evidence="1">
    <location>
        <begin position="94"/>
        <end position="112"/>
    </location>
</feature>